<organism evidence="1 2">
    <name type="scientific">Vaccinium darrowii</name>
    <dbReference type="NCBI Taxonomy" id="229202"/>
    <lineage>
        <taxon>Eukaryota</taxon>
        <taxon>Viridiplantae</taxon>
        <taxon>Streptophyta</taxon>
        <taxon>Embryophyta</taxon>
        <taxon>Tracheophyta</taxon>
        <taxon>Spermatophyta</taxon>
        <taxon>Magnoliopsida</taxon>
        <taxon>eudicotyledons</taxon>
        <taxon>Gunneridae</taxon>
        <taxon>Pentapetalae</taxon>
        <taxon>asterids</taxon>
        <taxon>Ericales</taxon>
        <taxon>Ericaceae</taxon>
        <taxon>Vaccinioideae</taxon>
        <taxon>Vaccinieae</taxon>
        <taxon>Vaccinium</taxon>
    </lineage>
</organism>
<gene>
    <name evidence="1" type="ORF">Vadar_029158</name>
</gene>
<evidence type="ECO:0000313" key="2">
    <source>
        <dbReference type="Proteomes" id="UP000828048"/>
    </source>
</evidence>
<reference evidence="1 2" key="1">
    <citation type="journal article" date="2021" name="Hortic Res">
        <title>High-quality reference genome and annotation aids understanding of berry development for evergreen blueberry (Vaccinium darrowii).</title>
        <authorList>
            <person name="Yu J."/>
            <person name="Hulse-Kemp A.M."/>
            <person name="Babiker E."/>
            <person name="Staton M."/>
        </authorList>
    </citation>
    <scope>NUCLEOTIDE SEQUENCE [LARGE SCALE GENOMIC DNA]</scope>
    <source>
        <strain evidence="2">cv. NJ 8807/NJ 8810</strain>
        <tissue evidence="1">Young leaf</tissue>
    </source>
</reference>
<protein>
    <submittedName>
        <fullName evidence="1">Uncharacterized protein</fullName>
    </submittedName>
</protein>
<comment type="caution">
    <text evidence="1">The sequence shown here is derived from an EMBL/GenBank/DDBJ whole genome shotgun (WGS) entry which is preliminary data.</text>
</comment>
<sequence length="335" mass="37463">MTRGEQVAGGRATVQGGPVPPSDQWRRAPYFHGKSDPFWEKVESYDPVGSELDDVLCIRPEVSVEDGEMVPPSSVLRLRMERGDFPYSSVQYSALSAPPAGWHEWVEDVVGDAAHKKILERAHILEPLKISQILTLNRRNENIDFLVSRWSVDTHTFVFPWGEFGPTLQDTTALLHLSSRGKKEFDATRATSADRESVAKLKLAYKAAGHRGSQWDRSGHSRAMTDPKKTSWGSWIRYFFKDLQPAPSGSAERQAIDGPEYRGDLYLPAFIAFFLSFFLFPDFPIDAPSDFVFLFAVRIAQGDSSLSILSLRGGVQKFSVDFCGLLLSLCKGRAE</sequence>
<keyword evidence="2" id="KW-1185">Reference proteome</keyword>
<proteinExistence type="predicted"/>
<evidence type="ECO:0000313" key="1">
    <source>
        <dbReference type="EMBL" id="KAH7858895.1"/>
    </source>
</evidence>
<dbReference type="Proteomes" id="UP000828048">
    <property type="component" value="Chromosome 3"/>
</dbReference>
<accession>A0ACB7Z0Y3</accession>
<name>A0ACB7Z0Y3_9ERIC</name>
<dbReference type="EMBL" id="CM037153">
    <property type="protein sequence ID" value="KAH7858895.1"/>
    <property type="molecule type" value="Genomic_DNA"/>
</dbReference>